<feature type="domain" description="Rab3-GAP regulatory subunit N-terminal" evidence="5">
    <location>
        <begin position="15"/>
        <end position="434"/>
    </location>
</feature>
<dbReference type="GO" id="GO:0099536">
    <property type="term" value="P:synaptic signaling"/>
    <property type="evidence" value="ECO:0000318"/>
    <property type="project" value="GO_Central"/>
</dbReference>
<dbReference type="HOGENOM" id="CLU_006591_0_0_1"/>
<reference evidence="7" key="3">
    <citation type="submission" date="2025-08" db="UniProtKB">
        <authorList>
            <consortium name="Ensembl"/>
        </authorList>
    </citation>
    <scope>IDENTIFICATION</scope>
</reference>
<reference evidence="7" key="4">
    <citation type="submission" date="2025-09" db="UniProtKB">
        <authorList>
            <consortium name="Ensembl"/>
        </authorList>
    </citation>
    <scope>IDENTIFICATION</scope>
</reference>
<sequence length="1316" mass="146493">PNKQANEETSYRNSWIQDCSVSISPTTTFMAIAYQDKAVFLEGKKTKSDPTGFKSSSSFVVSSKGVLQEEPGEIVTDILCLPLVSLKRSSHGSTDWTCVVVGFSTGYVRMYTETGSLIISQLLHEIPVVQLNCRTYEGNKTSHNNSAEVGDELTILYNDTLIVIDGFSLFQTLRACRNQVALAAASGMTSIDPPPLSYKKWILRGLGPIKSHVSPGTIVLNPFDQMHTASILGGFNATVSTNLPTMSQYVTVGTSPFVGFSYALDGTSQPLLSHVALAVASKLKSALFNAASGWLSWGKGAKPSEDQSKQKPKVELGTPLDIRSGLPDLRRQGHSIVLAPSAWLGATTDSFGRVMLLDLNKGYALRIWKGYRDAQIAFVRSHDDTQKHRHSSSPPRSALFLVIYAPRRGLLEIWSCINGPRVGAFNISKNARLLCPGYKMFGMNNSSTTHTPSMLECCVLGTDGEVQVITVPFHLALSDPGSHKARDIHLLKKVGQLLHKKKTGAVIIKSTEIVKLLLEMRLPSFQQQGVVKLMQNKSIEINVLKSCLEQVLERTKQSVKRDDQNFVEFLQFHSHVVNLYEQMNKLNNSASYEKSHEPKAAEGLVELLNISKSEADNAIQLQDDYLNSGCLPSVLFKEDHSVRISEFISCVSIDVDVPSMSKLPLDDEAKLHIFGKFIFHSSLFGNVSPHEVLQTIDNNIQFAKKDLLRALFVYWQENERLALDDISETSSKLLTFVKLLSRHEHNADSSCDSSSSWWAWIRTEVCVPSMKPFAAYLVSLVCRSVAIAFKATNEKISNLLLSSQGEAKFPYSTEWETLWVDLEHWNLVVTQLEDCVAVNTCIGMAKKLSVSMNPQLPEEAVNVSVHDLLNNGPGFISELVARVVSSCNLHPNVVDGGIQEGRADIEGNLIVFLWLFGTIINMNVFSYFLHTKLQRRFPVSLSSNTLHAHCCWEDVVAWNKDPEVISLLSRSVAHIEKIKCDPHVQHGLALLAWHTFVGKKFLALAKLIDKVGKSPKDRLCRKDVGISDSSMSDFCRCCNLLLQTISDVDPDQFPHPGHPEEDAWRDAVGKQSIVEMSREQLTANYELVQHNMHLCFILHSVMEFNLRGVKPLTRLFDTTGLKCFTDELTSTKCKLPDRDHIDLAVSSERKQFLTKLVTASVASHVDSNKPISEMKRWVETSLQMASEFQLDRNMIQLHYVNELFRYGLDEDGYEASHTVSDVDVLGSTLILIVGQRLSFFLLNTSPDDGVILLSQMPPTVSTWIRSQDHSQLAKADVSIDMTHELAQKVAYMLPEQHSQYSMGLYLLEAASAIKNS</sequence>
<dbReference type="InterPro" id="IPR026059">
    <property type="entry name" value="Rab3GAP2"/>
</dbReference>
<organism evidence="7 8">
    <name type="scientific">Ciona intestinalis</name>
    <name type="common">Transparent sea squirt</name>
    <name type="synonym">Ascidia intestinalis</name>
    <dbReference type="NCBI Taxonomy" id="7719"/>
    <lineage>
        <taxon>Eukaryota</taxon>
        <taxon>Metazoa</taxon>
        <taxon>Chordata</taxon>
        <taxon>Tunicata</taxon>
        <taxon>Ascidiacea</taxon>
        <taxon>Phlebobranchia</taxon>
        <taxon>Cionidae</taxon>
        <taxon>Ciona</taxon>
    </lineage>
</organism>
<keyword evidence="8" id="KW-1185">Reference proteome</keyword>
<dbReference type="Proteomes" id="UP000008144">
    <property type="component" value="Chromosome 8"/>
</dbReference>
<dbReference type="InParanoid" id="H2XXY3"/>
<evidence type="ECO:0000256" key="4">
    <source>
        <dbReference type="ARBA" id="ARBA00022490"/>
    </source>
</evidence>
<dbReference type="Ensembl" id="ENSCINT00000034567.1">
    <property type="protein sequence ID" value="ENSCINP00000034517.1"/>
    <property type="gene ID" value="ENSCING00000021033.1"/>
</dbReference>
<dbReference type="InterPro" id="IPR032839">
    <property type="entry name" value="RAB3GAP_N"/>
</dbReference>
<comment type="subcellular location">
    <subcellularLocation>
        <location evidence="1">Cytoplasm</location>
    </subcellularLocation>
</comment>
<dbReference type="GO" id="GO:0031267">
    <property type="term" value="F:small GTPase binding"/>
    <property type="evidence" value="ECO:0000318"/>
    <property type="project" value="GO_Central"/>
</dbReference>
<dbReference type="GO" id="GO:0005776">
    <property type="term" value="C:autophagosome"/>
    <property type="evidence" value="ECO:0000318"/>
    <property type="project" value="GO_Central"/>
</dbReference>
<feature type="domain" description="Rab3GAP regulatory subunit C-terminal" evidence="6">
    <location>
        <begin position="706"/>
        <end position="1294"/>
    </location>
</feature>
<evidence type="ECO:0000313" key="7">
    <source>
        <dbReference type="Ensembl" id="ENSCINP00000034517.1"/>
    </source>
</evidence>
<dbReference type="Pfam" id="PF14655">
    <property type="entry name" value="RAB3GAP2_N"/>
    <property type="match status" value="1"/>
</dbReference>
<dbReference type="GO" id="GO:0097051">
    <property type="term" value="P:establishment of protein localization to endoplasmic reticulum membrane"/>
    <property type="evidence" value="ECO:0000318"/>
    <property type="project" value="GO_Central"/>
</dbReference>
<evidence type="ECO:0000256" key="2">
    <source>
        <dbReference type="ARBA" id="ARBA00008153"/>
    </source>
</evidence>
<keyword evidence="3" id="KW-0343">GTPase activation</keyword>
<dbReference type="OMA" id="SWCGELE"/>
<dbReference type="EMBL" id="EAAA01002781">
    <property type="status" value="NOT_ANNOTATED_CDS"/>
    <property type="molecule type" value="Genomic_DNA"/>
</dbReference>
<evidence type="ECO:0000259" key="5">
    <source>
        <dbReference type="Pfam" id="PF14655"/>
    </source>
</evidence>
<proteinExistence type="inferred from homology"/>
<dbReference type="GeneTree" id="ENSGT00390000005794"/>
<keyword evidence="4" id="KW-0963">Cytoplasm</keyword>
<dbReference type="STRING" id="7719.ENSCINP00000034517"/>
<dbReference type="PANTHER" id="PTHR12472">
    <property type="entry name" value="RAB3-GAP REGULATORY DOMAIN"/>
    <property type="match status" value="1"/>
</dbReference>
<dbReference type="GO" id="GO:0016236">
    <property type="term" value="P:macroautophagy"/>
    <property type="evidence" value="ECO:0000318"/>
    <property type="project" value="GO_Central"/>
</dbReference>
<reference evidence="8" key="1">
    <citation type="journal article" date="2002" name="Science">
        <title>The draft genome of Ciona intestinalis: insights into chordate and vertebrate origins.</title>
        <authorList>
            <person name="Dehal P."/>
            <person name="Satou Y."/>
            <person name="Campbell R.K."/>
            <person name="Chapman J."/>
            <person name="Degnan B."/>
            <person name="De Tomaso A."/>
            <person name="Davidson B."/>
            <person name="Di Gregorio A."/>
            <person name="Gelpke M."/>
            <person name="Goodstein D.M."/>
            <person name="Harafuji N."/>
            <person name="Hastings K.E."/>
            <person name="Ho I."/>
            <person name="Hotta K."/>
            <person name="Huang W."/>
            <person name="Kawashima T."/>
            <person name="Lemaire P."/>
            <person name="Martinez D."/>
            <person name="Meinertzhagen I.A."/>
            <person name="Necula S."/>
            <person name="Nonaka M."/>
            <person name="Putnam N."/>
            <person name="Rash S."/>
            <person name="Saiga H."/>
            <person name="Satake M."/>
            <person name="Terry A."/>
            <person name="Yamada L."/>
            <person name="Wang H.G."/>
            <person name="Awazu S."/>
            <person name="Azumi K."/>
            <person name="Boore J."/>
            <person name="Branno M."/>
            <person name="Chin-Bow S."/>
            <person name="DeSantis R."/>
            <person name="Doyle S."/>
            <person name="Francino P."/>
            <person name="Keys D.N."/>
            <person name="Haga S."/>
            <person name="Hayashi H."/>
            <person name="Hino K."/>
            <person name="Imai K.S."/>
            <person name="Inaba K."/>
            <person name="Kano S."/>
            <person name="Kobayashi K."/>
            <person name="Kobayashi M."/>
            <person name="Lee B.I."/>
            <person name="Makabe K.W."/>
            <person name="Manohar C."/>
            <person name="Matassi G."/>
            <person name="Medina M."/>
            <person name="Mochizuki Y."/>
            <person name="Mount S."/>
            <person name="Morishita T."/>
            <person name="Miura S."/>
            <person name="Nakayama A."/>
            <person name="Nishizaka S."/>
            <person name="Nomoto H."/>
            <person name="Ohta F."/>
            <person name="Oishi K."/>
            <person name="Rigoutsos I."/>
            <person name="Sano M."/>
            <person name="Sasaki A."/>
            <person name="Sasakura Y."/>
            <person name="Shoguchi E."/>
            <person name="Shin-i T."/>
            <person name="Spagnuolo A."/>
            <person name="Stainier D."/>
            <person name="Suzuki M.M."/>
            <person name="Tassy O."/>
            <person name="Takatori N."/>
            <person name="Tokuoka M."/>
            <person name="Yagi K."/>
            <person name="Yoshizaki F."/>
            <person name="Wada S."/>
            <person name="Zhang C."/>
            <person name="Hyatt P.D."/>
            <person name="Larimer F."/>
            <person name="Detter C."/>
            <person name="Doggett N."/>
            <person name="Glavina T."/>
            <person name="Hawkins T."/>
            <person name="Richardson P."/>
            <person name="Lucas S."/>
            <person name="Kohara Y."/>
            <person name="Levine M."/>
            <person name="Satoh N."/>
            <person name="Rokhsar D.S."/>
        </authorList>
    </citation>
    <scope>NUCLEOTIDE SEQUENCE [LARGE SCALE GENOMIC DNA]</scope>
</reference>
<dbReference type="Pfam" id="PF14656">
    <property type="entry name" value="RAB3GAP2_C"/>
    <property type="match status" value="1"/>
</dbReference>
<evidence type="ECO:0008006" key="9">
    <source>
        <dbReference type="Google" id="ProtNLM"/>
    </source>
</evidence>
<accession>H2XXY3</accession>
<evidence type="ECO:0000256" key="1">
    <source>
        <dbReference type="ARBA" id="ARBA00004496"/>
    </source>
</evidence>
<evidence type="ECO:0000313" key="8">
    <source>
        <dbReference type="Proteomes" id="UP000008144"/>
    </source>
</evidence>
<protein>
    <recommendedName>
        <fullName evidence="9">Rab3-GAP regulatory subunit N-terminal domain-containing protein</fullName>
    </recommendedName>
</protein>
<dbReference type="GO" id="GO:0005096">
    <property type="term" value="F:GTPase activator activity"/>
    <property type="evidence" value="ECO:0007669"/>
    <property type="project" value="UniProtKB-KW"/>
</dbReference>
<comment type="similarity">
    <text evidence="2">Belongs to the Rab3-GAP regulatory subunit family.</text>
</comment>
<dbReference type="GO" id="GO:0042734">
    <property type="term" value="C:presynaptic membrane"/>
    <property type="evidence" value="ECO:0000318"/>
    <property type="project" value="GO_Central"/>
</dbReference>
<dbReference type="FunCoup" id="H2XXY3">
    <property type="interactions" value="737"/>
</dbReference>
<evidence type="ECO:0000259" key="6">
    <source>
        <dbReference type="Pfam" id="PF14656"/>
    </source>
</evidence>
<dbReference type="GO" id="GO:0005886">
    <property type="term" value="C:plasma membrane"/>
    <property type="evidence" value="ECO:0000318"/>
    <property type="project" value="GO_Central"/>
</dbReference>
<dbReference type="InterPro" id="IPR029257">
    <property type="entry name" value="RAB3GAP2_C"/>
</dbReference>
<reference evidence="7" key="2">
    <citation type="journal article" date="2008" name="Genome Biol.">
        <title>Improved genome assembly and evidence-based global gene model set for the chordate Ciona intestinalis: new insight into intron and operon populations.</title>
        <authorList>
            <person name="Satou Y."/>
            <person name="Mineta K."/>
            <person name="Ogasawara M."/>
            <person name="Sasakura Y."/>
            <person name="Shoguchi E."/>
            <person name="Ueno K."/>
            <person name="Yamada L."/>
            <person name="Matsumoto J."/>
            <person name="Wasserscheid J."/>
            <person name="Dewar K."/>
            <person name="Wiley G.B."/>
            <person name="Macmil S.L."/>
            <person name="Roe B.A."/>
            <person name="Zeller R.W."/>
            <person name="Hastings K.E."/>
            <person name="Lemaire P."/>
            <person name="Lindquist E."/>
            <person name="Endo T."/>
            <person name="Hotta K."/>
            <person name="Inaba K."/>
        </authorList>
    </citation>
    <scope>NUCLEOTIDE SEQUENCE [LARGE SCALE GENOMIC DNA]</scope>
    <source>
        <strain evidence="7">wild type</strain>
    </source>
</reference>
<name>H2XXY3_CIOIN</name>
<dbReference type="PANTHER" id="PTHR12472:SF0">
    <property type="entry name" value="RAB3 GTPASE-ACTIVATING PROTEIN NON-CATALYTIC SUBUNIT"/>
    <property type="match status" value="1"/>
</dbReference>
<evidence type="ECO:0000256" key="3">
    <source>
        <dbReference type="ARBA" id="ARBA00022468"/>
    </source>
</evidence>